<sequence length="572" mass="61848">MPQPRAAGFVRTLGSLVVALAVASPVAAAPAPAAAPAVPAPGASPPAPVSSTTSKPTGPKSQPPPSPDQPFNLPIAARTDAYGPRPPGVPELTREQIVAYGLQNPLVKAADAQIEQMESTLLRAKFSWVPVIKTTTALAPGVYTRCQDVQLQTTGGGDPIDFQYCSPAGANGMGIVDVDTISGYFRQLKEAGIAVRFGADFIIPLFTSGKIKSGKEMAAAGVALARLNKERTRQETVLRVYQAHTALLLARESLDILDEAWKVVQEAKGQIMVDLGETEDADPDESNPDRDPADLPRVELGELTLMERALEARKIEAVALATLWTIAGEAAPVGFDIAERALVTDGIDGGLRELPHYRELGAQQRPEAKMAAGLVELRKAGEKFARSQFLPDFGIAVSVQISYMNQADRAMKALYYFDRYNYNRVIFAFAMNWNLDFHNSYFGLKKARAERREAEHQREAARYLLGLEVEKAYRDLQHADRSVKLTEQATRKAKQLVVDQQVKQTVGGGNFAELEKALTRWAEWRFKQFEAIHAHNVALAALSRAVGTSLGASPNSSAASAPPNTISVTSSP</sequence>
<dbReference type="PANTHER" id="PTHR30026">
    <property type="entry name" value="OUTER MEMBRANE PROTEIN TOLC"/>
    <property type="match status" value="1"/>
</dbReference>
<feature type="region of interest" description="Disordered" evidence="8">
    <location>
        <begin position="31"/>
        <end position="90"/>
    </location>
</feature>
<proteinExistence type="inferred from homology"/>
<evidence type="ECO:0000256" key="2">
    <source>
        <dbReference type="ARBA" id="ARBA00007613"/>
    </source>
</evidence>
<evidence type="ECO:0000313" key="11">
    <source>
        <dbReference type="Proteomes" id="UP001150924"/>
    </source>
</evidence>
<dbReference type="PANTHER" id="PTHR30026:SF20">
    <property type="entry name" value="OUTER MEMBRANE PROTEIN TOLC"/>
    <property type="match status" value="1"/>
</dbReference>
<evidence type="ECO:0000256" key="7">
    <source>
        <dbReference type="ARBA" id="ARBA00023237"/>
    </source>
</evidence>
<dbReference type="InterPro" id="IPR003423">
    <property type="entry name" value="OMP_efflux"/>
</dbReference>
<feature type="region of interest" description="Disordered" evidence="8">
    <location>
        <begin position="551"/>
        <end position="572"/>
    </location>
</feature>
<accession>A0A9X3EKV9</accession>
<dbReference type="RefSeq" id="WP_267767772.1">
    <property type="nucleotide sequence ID" value="NZ_JAPNKE010000002.1"/>
</dbReference>
<comment type="caution">
    <text evidence="10">The sequence shown here is derived from an EMBL/GenBank/DDBJ whole genome shotgun (WGS) entry which is preliminary data.</text>
</comment>
<reference evidence="10" key="1">
    <citation type="submission" date="2022-11" db="EMBL/GenBank/DDBJ databases">
        <title>Minimal conservation of predation-associated metabolite biosynthetic gene clusters underscores biosynthetic potential of Myxococcota including descriptions for ten novel species: Archangium lansinium sp. nov., Myxococcus landrumus sp. nov., Nannocystis bai.</title>
        <authorList>
            <person name="Ahearne A."/>
            <person name="Stevens C."/>
            <person name="Phillips K."/>
        </authorList>
    </citation>
    <scope>NUCLEOTIDE SEQUENCE</scope>
    <source>
        <strain evidence="10">Na p29</strain>
    </source>
</reference>
<evidence type="ECO:0000256" key="9">
    <source>
        <dbReference type="SAM" id="SignalP"/>
    </source>
</evidence>
<dbReference type="Gene3D" id="1.20.1600.10">
    <property type="entry name" value="Outer membrane efflux proteins (OEP)"/>
    <property type="match status" value="1"/>
</dbReference>
<feature type="signal peptide" evidence="9">
    <location>
        <begin position="1"/>
        <end position="28"/>
    </location>
</feature>
<feature type="compositionally biased region" description="Pro residues" evidence="8">
    <location>
        <begin position="38"/>
        <end position="48"/>
    </location>
</feature>
<evidence type="ECO:0000313" key="10">
    <source>
        <dbReference type="EMBL" id="MCY1005882.1"/>
    </source>
</evidence>
<gene>
    <name evidence="10" type="ORF">OV079_09935</name>
</gene>
<dbReference type="GO" id="GO:0009279">
    <property type="term" value="C:cell outer membrane"/>
    <property type="evidence" value="ECO:0007669"/>
    <property type="project" value="UniProtKB-SubCell"/>
</dbReference>
<dbReference type="AlphaFoldDB" id="A0A9X3EKV9"/>
<dbReference type="SUPFAM" id="SSF56954">
    <property type="entry name" value="Outer membrane efflux proteins (OEP)"/>
    <property type="match status" value="1"/>
</dbReference>
<feature type="compositionally biased region" description="Low complexity" evidence="8">
    <location>
        <begin position="49"/>
        <end position="60"/>
    </location>
</feature>
<dbReference type="Pfam" id="PF02321">
    <property type="entry name" value="OEP"/>
    <property type="match status" value="1"/>
</dbReference>
<keyword evidence="7" id="KW-0998">Cell outer membrane</keyword>
<comment type="subcellular location">
    <subcellularLocation>
        <location evidence="1">Cell outer membrane</location>
    </subcellularLocation>
</comment>
<keyword evidence="11" id="KW-1185">Reference proteome</keyword>
<evidence type="ECO:0000256" key="4">
    <source>
        <dbReference type="ARBA" id="ARBA00022452"/>
    </source>
</evidence>
<evidence type="ECO:0000256" key="5">
    <source>
        <dbReference type="ARBA" id="ARBA00022692"/>
    </source>
</evidence>
<evidence type="ECO:0000256" key="8">
    <source>
        <dbReference type="SAM" id="MobiDB-lite"/>
    </source>
</evidence>
<evidence type="ECO:0000256" key="3">
    <source>
        <dbReference type="ARBA" id="ARBA00022448"/>
    </source>
</evidence>
<organism evidence="10 11">
    <name type="scientific">Nannocystis pusilla</name>
    <dbReference type="NCBI Taxonomy" id="889268"/>
    <lineage>
        <taxon>Bacteria</taxon>
        <taxon>Pseudomonadati</taxon>
        <taxon>Myxococcota</taxon>
        <taxon>Polyangia</taxon>
        <taxon>Nannocystales</taxon>
        <taxon>Nannocystaceae</taxon>
        <taxon>Nannocystis</taxon>
    </lineage>
</organism>
<keyword evidence="6" id="KW-0472">Membrane</keyword>
<protein>
    <submittedName>
        <fullName evidence="10">TolC family protein</fullName>
    </submittedName>
</protein>
<keyword evidence="3" id="KW-0813">Transport</keyword>
<feature type="chain" id="PRO_5040847515" evidence="9">
    <location>
        <begin position="29"/>
        <end position="572"/>
    </location>
</feature>
<evidence type="ECO:0000256" key="1">
    <source>
        <dbReference type="ARBA" id="ARBA00004442"/>
    </source>
</evidence>
<dbReference type="GO" id="GO:0015562">
    <property type="term" value="F:efflux transmembrane transporter activity"/>
    <property type="evidence" value="ECO:0007669"/>
    <property type="project" value="InterPro"/>
</dbReference>
<dbReference type="InterPro" id="IPR051906">
    <property type="entry name" value="TolC-like"/>
</dbReference>
<dbReference type="GO" id="GO:1990281">
    <property type="term" value="C:efflux pump complex"/>
    <property type="evidence" value="ECO:0007669"/>
    <property type="project" value="TreeGrafter"/>
</dbReference>
<keyword evidence="5" id="KW-0812">Transmembrane</keyword>
<comment type="similarity">
    <text evidence="2">Belongs to the outer membrane factor (OMF) (TC 1.B.17) family.</text>
</comment>
<keyword evidence="4" id="KW-1134">Transmembrane beta strand</keyword>
<dbReference type="EMBL" id="JAPNKE010000002">
    <property type="protein sequence ID" value="MCY1005882.1"/>
    <property type="molecule type" value="Genomic_DNA"/>
</dbReference>
<dbReference type="Proteomes" id="UP001150924">
    <property type="component" value="Unassembled WGS sequence"/>
</dbReference>
<dbReference type="GO" id="GO:0015288">
    <property type="term" value="F:porin activity"/>
    <property type="evidence" value="ECO:0007669"/>
    <property type="project" value="TreeGrafter"/>
</dbReference>
<keyword evidence="9" id="KW-0732">Signal</keyword>
<evidence type="ECO:0000256" key="6">
    <source>
        <dbReference type="ARBA" id="ARBA00023136"/>
    </source>
</evidence>
<feature type="compositionally biased region" description="Low complexity" evidence="8">
    <location>
        <begin position="552"/>
        <end position="564"/>
    </location>
</feature>
<name>A0A9X3EKV9_9BACT</name>